<accession>A0AAD7IIE3</accession>
<keyword evidence="2" id="KW-1185">Reference proteome</keyword>
<dbReference type="AlphaFoldDB" id="A0AAD7IIE3"/>
<evidence type="ECO:0008006" key="3">
    <source>
        <dbReference type="Google" id="ProtNLM"/>
    </source>
</evidence>
<protein>
    <recommendedName>
        <fullName evidence="3">F-box domain-containing protein</fullName>
    </recommendedName>
</protein>
<reference evidence="1" key="1">
    <citation type="submission" date="2023-03" db="EMBL/GenBank/DDBJ databases">
        <title>Massive genome expansion in bonnet fungi (Mycena s.s.) driven by repeated elements and novel gene families across ecological guilds.</title>
        <authorList>
            <consortium name="Lawrence Berkeley National Laboratory"/>
            <person name="Harder C.B."/>
            <person name="Miyauchi S."/>
            <person name="Viragh M."/>
            <person name="Kuo A."/>
            <person name="Thoen E."/>
            <person name="Andreopoulos B."/>
            <person name="Lu D."/>
            <person name="Skrede I."/>
            <person name="Drula E."/>
            <person name="Henrissat B."/>
            <person name="Morin E."/>
            <person name="Kohler A."/>
            <person name="Barry K."/>
            <person name="LaButti K."/>
            <person name="Morin E."/>
            <person name="Salamov A."/>
            <person name="Lipzen A."/>
            <person name="Mereny Z."/>
            <person name="Hegedus B."/>
            <person name="Baldrian P."/>
            <person name="Stursova M."/>
            <person name="Weitz H."/>
            <person name="Taylor A."/>
            <person name="Grigoriev I.V."/>
            <person name="Nagy L.G."/>
            <person name="Martin F."/>
            <person name="Kauserud H."/>
        </authorList>
    </citation>
    <scope>NUCLEOTIDE SEQUENCE</scope>
    <source>
        <strain evidence="1">CBHHK182m</strain>
    </source>
</reference>
<dbReference type="Gene3D" id="1.20.1280.50">
    <property type="match status" value="1"/>
</dbReference>
<dbReference type="EMBL" id="JARKIB010000094">
    <property type="protein sequence ID" value="KAJ7742600.1"/>
    <property type="molecule type" value="Genomic_DNA"/>
</dbReference>
<dbReference type="SUPFAM" id="SSF81383">
    <property type="entry name" value="F-box domain"/>
    <property type="match status" value="1"/>
</dbReference>
<name>A0AAD7IIE3_9AGAR</name>
<sequence>MTTACPRCGFPETAPKIAAVWPTSLSPELRRSNTAPLESQSIEFIQQMGVATTAISEIEDKMQDLQRALDDLVVQQQALLNFVAEHQKVLATVRTLPNELLVEIFLRCADRDSSCEWNPDIDPEWVLGRVCSRWRTVALSTPQIWSRIFISNGPFWQQFESRGLSVKPNFSRQMERSAEAPLTITFDVETHFPDEVAENMLTLLLSAAHRWQQANICLMRPGGRLLQPISATSFPQLRALFLKHGYSRNLQSTSNPCAIFQSAPLLEDLGFSGHSYNHRPWPLARIHVFPLSQIQRLTLKQYQYQISEFLDVIRSANDIVELSVEQWLERGEDPNASLDYTPVTLASLRTLSLVDAETSFLRFMVVPAVQHLTLDLMDYSLNEIAEFLPYTQSSLTRLTLITRPIHSAERLLQALNLTPGITHLTLVGGFRLDSGFIRALSCGPGERNLVPGVVTLEIGGSSYCDRASFFNMLKSRCAPGPLRSVTLRGWLNNLSDPLEFEALRQDHGLNIHLNP</sequence>
<evidence type="ECO:0000313" key="2">
    <source>
        <dbReference type="Proteomes" id="UP001215598"/>
    </source>
</evidence>
<proteinExistence type="predicted"/>
<dbReference type="Proteomes" id="UP001215598">
    <property type="component" value="Unassembled WGS sequence"/>
</dbReference>
<evidence type="ECO:0000313" key="1">
    <source>
        <dbReference type="EMBL" id="KAJ7742600.1"/>
    </source>
</evidence>
<organism evidence="1 2">
    <name type="scientific">Mycena metata</name>
    <dbReference type="NCBI Taxonomy" id="1033252"/>
    <lineage>
        <taxon>Eukaryota</taxon>
        <taxon>Fungi</taxon>
        <taxon>Dikarya</taxon>
        <taxon>Basidiomycota</taxon>
        <taxon>Agaricomycotina</taxon>
        <taxon>Agaricomycetes</taxon>
        <taxon>Agaricomycetidae</taxon>
        <taxon>Agaricales</taxon>
        <taxon>Marasmiineae</taxon>
        <taxon>Mycenaceae</taxon>
        <taxon>Mycena</taxon>
    </lineage>
</organism>
<gene>
    <name evidence="1" type="ORF">B0H16DRAFT_1563092</name>
</gene>
<comment type="caution">
    <text evidence="1">The sequence shown here is derived from an EMBL/GenBank/DDBJ whole genome shotgun (WGS) entry which is preliminary data.</text>
</comment>
<dbReference type="InterPro" id="IPR036047">
    <property type="entry name" value="F-box-like_dom_sf"/>
</dbReference>